<name>A0ABT7ERQ5_9GAMM</name>
<dbReference type="Proteomes" id="UP001231915">
    <property type="component" value="Unassembled WGS sequence"/>
</dbReference>
<organism evidence="1 2">
    <name type="scientific">Pseudoalteromonas obscura</name>
    <dbReference type="NCBI Taxonomy" id="3048491"/>
    <lineage>
        <taxon>Bacteria</taxon>
        <taxon>Pseudomonadati</taxon>
        <taxon>Pseudomonadota</taxon>
        <taxon>Gammaproteobacteria</taxon>
        <taxon>Alteromonadales</taxon>
        <taxon>Pseudoalteromonadaceae</taxon>
        <taxon>Pseudoalteromonas</taxon>
    </lineage>
</organism>
<evidence type="ECO:0000313" key="2">
    <source>
        <dbReference type="Proteomes" id="UP001231915"/>
    </source>
</evidence>
<comment type="caution">
    <text evidence="1">The sequence shown here is derived from an EMBL/GenBank/DDBJ whole genome shotgun (WGS) entry which is preliminary data.</text>
</comment>
<dbReference type="RefSeq" id="WP_284138451.1">
    <property type="nucleotide sequence ID" value="NZ_JASJUT010000012.1"/>
</dbReference>
<gene>
    <name evidence="1" type="ORF">QNM18_21940</name>
</gene>
<proteinExistence type="predicted"/>
<reference evidence="1 2" key="1">
    <citation type="submission" date="2023-05" db="EMBL/GenBank/DDBJ databases">
        <title>Pseudoalteromonas ardens sp. nov., Pseudoalteromonas obscura sp. nov., and Pseudoalteromonas umbrosa sp. nov., isolated from the coral Montipora capitata.</title>
        <authorList>
            <person name="Thomas E.M."/>
            <person name="Smith E.M."/>
            <person name="Papke E."/>
            <person name="Shlafstein M.D."/>
            <person name="Oline D.K."/>
            <person name="Videau P."/>
            <person name="Saw J.H."/>
            <person name="Strangman W.K."/>
            <person name="Ushijima B."/>
        </authorList>
    </citation>
    <scope>NUCLEOTIDE SEQUENCE [LARGE SCALE GENOMIC DNA]</scope>
    <source>
        <strain evidence="1 2">P94</strain>
    </source>
</reference>
<sequence>MAPRLGMSAPTTSFVPAPFFAVTTQASKLLHPRFKYKAKEQSDIDSVSLCTHHAQPKLGTITQSLLS</sequence>
<evidence type="ECO:0008006" key="3">
    <source>
        <dbReference type="Google" id="ProtNLM"/>
    </source>
</evidence>
<accession>A0ABT7ERQ5</accession>
<keyword evidence="2" id="KW-1185">Reference proteome</keyword>
<evidence type="ECO:0000313" key="1">
    <source>
        <dbReference type="EMBL" id="MDK2597726.1"/>
    </source>
</evidence>
<protein>
    <recommendedName>
        <fullName evidence="3">Orphan protein</fullName>
    </recommendedName>
</protein>
<dbReference type="EMBL" id="JASJUT010000012">
    <property type="protein sequence ID" value="MDK2597726.1"/>
    <property type="molecule type" value="Genomic_DNA"/>
</dbReference>